<evidence type="ECO:0000256" key="2">
    <source>
        <dbReference type="ARBA" id="ARBA00006275"/>
    </source>
</evidence>
<feature type="domain" description="RagB/SusD" evidence="6">
    <location>
        <begin position="361"/>
        <end position="451"/>
    </location>
</feature>
<keyword evidence="3" id="KW-0732">Signal</keyword>
<keyword evidence="5" id="KW-0998">Cell outer membrane</keyword>
<dbReference type="EMBL" id="JACVXD010000008">
    <property type="protein sequence ID" value="MBD0824900.1"/>
    <property type="molecule type" value="Genomic_DNA"/>
</dbReference>
<name>A0A8J6PWB8_9FLAO</name>
<keyword evidence="4" id="KW-0472">Membrane</keyword>
<dbReference type="Gene3D" id="1.25.40.390">
    <property type="match status" value="1"/>
</dbReference>
<dbReference type="Pfam" id="PF14322">
    <property type="entry name" value="SusD-like_3"/>
    <property type="match status" value="1"/>
</dbReference>
<dbReference type="SUPFAM" id="SSF48452">
    <property type="entry name" value="TPR-like"/>
    <property type="match status" value="1"/>
</dbReference>
<evidence type="ECO:0000256" key="1">
    <source>
        <dbReference type="ARBA" id="ARBA00004442"/>
    </source>
</evidence>
<dbReference type="AlphaFoldDB" id="A0A8J6PWB8"/>
<protein>
    <submittedName>
        <fullName evidence="8">RagB/SusD family nutrient uptake outer membrane protein</fullName>
    </submittedName>
</protein>
<comment type="similarity">
    <text evidence="2">Belongs to the SusD family.</text>
</comment>
<keyword evidence="9" id="KW-1185">Reference proteome</keyword>
<evidence type="ECO:0000259" key="7">
    <source>
        <dbReference type="Pfam" id="PF14322"/>
    </source>
</evidence>
<gene>
    <name evidence="8" type="ORF">ICJ85_12820</name>
</gene>
<proteinExistence type="inferred from homology"/>
<dbReference type="GO" id="GO:0009279">
    <property type="term" value="C:cell outer membrane"/>
    <property type="evidence" value="ECO:0007669"/>
    <property type="project" value="UniProtKB-SubCell"/>
</dbReference>
<dbReference type="Pfam" id="PF07980">
    <property type="entry name" value="SusD_RagB"/>
    <property type="match status" value="1"/>
</dbReference>
<accession>A0A8J6PWB8</accession>
<comment type="subcellular location">
    <subcellularLocation>
        <location evidence="1">Cell outer membrane</location>
    </subcellularLocation>
</comment>
<feature type="domain" description="SusD-like N-terminal" evidence="7">
    <location>
        <begin position="22"/>
        <end position="209"/>
    </location>
</feature>
<dbReference type="Proteomes" id="UP000621516">
    <property type="component" value="Unassembled WGS sequence"/>
</dbReference>
<evidence type="ECO:0000256" key="3">
    <source>
        <dbReference type="ARBA" id="ARBA00022729"/>
    </source>
</evidence>
<organism evidence="8 9">
    <name type="scientific">Aestuariibaculum marinum</name>
    <dbReference type="NCBI Taxonomy" id="2683592"/>
    <lineage>
        <taxon>Bacteria</taxon>
        <taxon>Pseudomonadati</taxon>
        <taxon>Bacteroidota</taxon>
        <taxon>Flavobacteriia</taxon>
        <taxon>Flavobacteriales</taxon>
        <taxon>Flavobacteriaceae</taxon>
    </lineage>
</organism>
<dbReference type="RefSeq" id="WP_188224198.1">
    <property type="nucleotide sequence ID" value="NZ_JACVXD010000008.1"/>
</dbReference>
<dbReference type="InterPro" id="IPR033985">
    <property type="entry name" value="SusD-like_N"/>
</dbReference>
<comment type="caution">
    <text evidence="8">The sequence shown here is derived from an EMBL/GenBank/DDBJ whole genome shotgun (WGS) entry which is preliminary data.</text>
</comment>
<sequence length="482" mass="55421">MKTYIKHILCLSLCIWFLSCDDYLDVQPEDKYLEEQLFSTEEGVFTALNGIYAKMVAQSAYGGDLTMRTVELLGQRYNVGDNRHRGYIYANYLYEEEDVQNRFNSIWTSMYTNILNINNLLQGLEIYTGVLSDEEKALVEGEAHALRAMLHFDLLRLFGPVYVTNAEDDAIPYYTTPETEISEMLSAQDVVNAVLNDLSLAETLLENDPIRENGPMTTSSSDFSTNFFRYRNLRLNYFAVKALQARVNLYAGNIEAASSAANTVIDEASTWFPWVIDEEITSGGGSIDRIFSTEVLFGLQNTGLYNFQRDNFAASLNEERIYAASTARLEEDYESITTDYRFEYSWFVSTEAAKDYRTFFKFADIENKEKESRFMQPLIRISEMYYIAAETASSDEMALEYLNTVRKERGIGEGFLLELGVADVETEILKEYKKEFYGEGQMFFYYKRKNFSEIPDGSSADYITMSEQQYVVPLPLSETDFR</sequence>
<evidence type="ECO:0000313" key="9">
    <source>
        <dbReference type="Proteomes" id="UP000621516"/>
    </source>
</evidence>
<dbReference type="PROSITE" id="PS51257">
    <property type="entry name" value="PROKAR_LIPOPROTEIN"/>
    <property type="match status" value="1"/>
</dbReference>
<evidence type="ECO:0000256" key="4">
    <source>
        <dbReference type="ARBA" id="ARBA00023136"/>
    </source>
</evidence>
<dbReference type="InterPro" id="IPR012944">
    <property type="entry name" value="SusD_RagB_dom"/>
</dbReference>
<evidence type="ECO:0000313" key="8">
    <source>
        <dbReference type="EMBL" id="MBD0824900.1"/>
    </source>
</evidence>
<dbReference type="InterPro" id="IPR011990">
    <property type="entry name" value="TPR-like_helical_dom_sf"/>
</dbReference>
<evidence type="ECO:0000259" key="6">
    <source>
        <dbReference type="Pfam" id="PF07980"/>
    </source>
</evidence>
<evidence type="ECO:0000256" key="5">
    <source>
        <dbReference type="ARBA" id="ARBA00023237"/>
    </source>
</evidence>
<reference evidence="8 9" key="1">
    <citation type="journal article" date="2018" name="J. Microbiol.">
        <title>Aestuariibaculum marinum sp. nov., a marine bacterium isolated from seawater in South Korea.</title>
        <authorList>
            <person name="Choi J."/>
            <person name="Lee D."/>
            <person name="Jang J.H."/>
            <person name="Cha S."/>
            <person name="Seo T."/>
        </authorList>
    </citation>
    <scope>NUCLEOTIDE SEQUENCE [LARGE SCALE GENOMIC DNA]</scope>
    <source>
        <strain evidence="8 9">IP7</strain>
    </source>
</reference>